<sequence>MKQTERLGVNAVERIFMKELGWVFREQTVADWGIDAQVEVANESRPTGRLLALQIKSGKSFFQKKTGNIVFHGKRRHLEYWISHSLPVVIVIHNPETNETLWQRVNFEDVQYRDYENWSLEIPRENTLGAGARDQLERGVSDISAQRRIRLTLDAPLIREVASKKDVYLQIEQWPNKSLSFRGARIFYDDLEKAEPDHEFGIFIPVHDIRIYMEMIWPWLTCEYVNEPDLSGFEEVTTHDFNVVLNDIGKAFLLLEEFYEHGRDGSDVPDPFERTVEDFDYPYDDDDPPGGDAGSRELEKDTSR</sequence>
<feature type="region of interest" description="Disordered" evidence="1">
    <location>
        <begin position="265"/>
        <end position="304"/>
    </location>
</feature>
<dbReference type="InterPro" id="IPR025375">
    <property type="entry name" value="DUF4365"/>
</dbReference>
<feature type="compositionally biased region" description="Basic and acidic residues" evidence="1">
    <location>
        <begin position="265"/>
        <end position="277"/>
    </location>
</feature>
<evidence type="ECO:0000313" key="4">
    <source>
        <dbReference type="Proteomes" id="UP000198992"/>
    </source>
</evidence>
<dbReference type="Proteomes" id="UP000198992">
    <property type="component" value="Unassembled WGS sequence"/>
</dbReference>
<evidence type="ECO:0000259" key="2">
    <source>
        <dbReference type="Pfam" id="PF14280"/>
    </source>
</evidence>
<organism evidence="3 4">
    <name type="scientific">Bradyrhizobium erythrophlei</name>
    <dbReference type="NCBI Taxonomy" id="1437360"/>
    <lineage>
        <taxon>Bacteria</taxon>
        <taxon>Pseudomonadati</taxon>
        <taxon>Pseudomonadota</taxon>
        <taxon>Alphaproteobacteria</taxon>
        <taxon>Hyphomicrobiales</taxon>
        <taxon>Nitrobacteraceae</taxon>
        <taxon>Bradyrhizobium</taxon>
    </lineage>
</organism>
<feature type="compositionally biased region" description="Basic and acidic residues" evidence="1">
    <location>
        <begin position="294"/>
        <end position="304"/>
    </location>
</feature>
<protein>
    <recommendedName>
        <fullName evidence="2">DUF4365 domain-containing protein</fullName>
    </recommendedName>
</protein>
<dbReference type="Pfam" id="PF14280">
    <property type="entry name" value="DUF4365"/>
    <property type="match status" value="1"/>
</dbReference>
<gene>
    <name evidence="3" type="ORF">SAMN05444164_4232</name>
</gene>
<evidence type="ECO:0000313" key="3">
    <source>
        <dbReference type="EMBL" id="SED25271.1"/>
    </source>
</evidence>
<proteinExistence type="predicted"/>
<feature type="compositionally biased region" description="Acidic residues" evidence="1">
    <location>
        <begin position="278"/>
        <end position="289"/>
    </location>
</feature>
<dbReference type="AlphaFoldDB" id="A0A1H4Z7C0"/>
<dbReference type="RefSeq" id="WP_092118646.1">
    <property type="nucleotide sequence ID" value="NZ_FNTH01000001.1"/>
</dbReference>
<dbReference type="EMBL" id="FNTH01000001">
    <property type="protein sequence ID" value="SED25271.1"/>
    <property type="molecule type" value="Genomic_DNA"/>
</dbReference>
<dbReference type="OrthoDB" id="789223at2"/>
<accession>A0A1H4Z7C0</accession>
<evidence type="ECO:0000256" key="1">
    <source>
        <dbReference type="SAM" id="MobiDB-lite"/>
    </source>
</evidence>
<feature type="domain" description="DUF4365" evidence="2">
    <location>
        <begin position="5"/>
        <end position="138"/>
    </location>
</feature>
<name>A0A1H4Z7C0_9BRAD</name>
<reference evidence="3 4" key="1">
    <citation type="submission" date="2016-10" db="EMBL/GenBank/DDBJ databases">
        <authorList>
            <person name="de Groot N.N."/>
        </authorList>
    </citation>
    <scope>NUCLEOTIDE SEQUENCE [LARGE SCALE GENOMIC DNA]</scope>
    <source>
        <strain evidence="3 4">MT12</strain>
    </source>
</reference>